<name>A8FHB1_BACP2</name>
<evidence type="ECO:0000256" key="4">
    <source>
        <dbReference type="ARBA" id="ARBA00023163"/>
    </source>
</evidence>
<keyword evidence="3" id="KW-0805">Transcription regulation</keyword>
<proteinExistence type="predicted"/>
<evidence type="ECO:0000256" key="2">
    <source>
        <dbReference type="ARBA" id="ARBA00022840"/>
    </source>
</evidence>
<dbReference type="Gene3D" id="1.10.10.60">
    <property type="entry name" value="Homeodomain-like"/>
    <property type="match status" value="1"/>
</dbReference>
<dbReference type="SUPFAM" id="SSF52540">
    <property type="entry name" value="P-loop containing nucleoside triphosphate hydrolases"/>
    <property type="match status" value="1"/>
</dbReference>
<dbReference type="KEGG" id="bpu:BPUM_2974"/>
<dbReference type="STRING" id="315750.BPUM_2974"/>
<evidence type="ECO:0000256" key="3">
    <source>
        <dbReference type="ARBA" id="ARBA00023015"/>
    </source>
</evidence>
<dbReference type="eggNOG" id="COG3829">
    <property type="taxonomic scope" value="Bacteria"/>
</dbReference>
<dbReference type="SUPFAM" id="SSF159800">
    <property type="entry name" value="PrpR receptor domain-like"/>
    <property type="match status" value="1"/>
</dbReference>
<keyword evidence="1" id="KW-0547">Nucleotide-binding</keyword>
<accession>A8FHB1</accession>
<gene>
    <name evidence="6" type="ordered locus">BPUM_2974</name>
</gene>
<dbReference type="GO" id="GO:0000156">
    <property type="term" value="F:phosphorelay response regulator activity"/>
    <property type="evidence" value="ECO:0007669"/>
    <property type="project" value="InterPro"/>
</dbReference>
<dbReference type="CDD" id="cd00009">
    <property type="entry name" value="AAA"/>
    <property type="match status" value="1"/>
</dbReference>
<dbReference type="SUPFAM" id="SSF46689">
    <property type="entry name" value="Homeodomain-like"/>
    <property type="match status" value="1"/>
</dbReference>
<evidence type="ECO:0000256" key="1">
    <source>
        <dbReference type="ARBA" id="ARBA00022741"/>
    </source>
</evidence>
<dbReference type="PRINTS" id="PR01590">
    <property type="entry name" value="HTHFIS"/>
</dbReference>
<evidence type="ECO:0000313" key="6">
    <source>
        <dbReference type="EMBL" id="ABV63628.2"/>
    </source>
</evidence>
<sequence>MGVLFMNINVLGVAPYKGLGDVLIDLAKEEKNITFQLEVGDLRSGVALAEQAEAEGMDIIMSRGGTAALIQQHVNIPVVDIPVSGYDLLRALTLIKDYHGQKAVVGFENITQGVRTIGDLYGIKIDIYTIQQEEEVWDLLKQLQEQGTKVVLGDVITDKAAKELGMQSMLITSGRESVKEAFHQAKQMYRLYKEATAEQRLFREMIDQAPKGMLIINPQNQLYFMNQQMKHWMEKGLFAPFFPHDDVIAWCPALEPAIKAIREGKQNGFSQISHQQQEWHVKGNILSKGELLVTIEKPSTVMNREDHRIWTLASPVHSEHPFSFFTEQSPKMQEVIKRAKAFSQTSRSICLYGEQGSGKSSLAFAIHQMSERKNESFTTVDCRHITEPDDVRSIPLYQKGTMFLKDIECVPMELQLLIAGQIHHHQNIRWIAGTTVDLFKLMQSGTFSEELYTCLQELTIHVPPLSERPEDIEDISRLFIAELNSLYGTQVVGLSVDVIEAFQHKKFRENVRQFKRIIEELVLTTKSGYITLNEAKAVMNQLAFENEEKQLSSYLNGTLDEIERRIIKTVLEEENMNQSKAAKRLNINRTTLWRKLKE</sequence>
<dbReference type="Pfam" id="PF02954">
    <property type="entry name" value="HTH_8"/>
    <property type="match status" value="1"/>
</dbReference>
<keyword evidence="7" id="KW-1185">Reference proteome</keyword>
<evidence type="ECO:0000313" key="7">
    <source>
        <dbReference type="Proteomes" id="UP000001355"/>
    </source>
</evidence>
<dbReference type="Gene3D" id="3.40.50.2300">
    <property type="match status" value="1"/>
</dbReference>
<reference evidence="6 7" key="1">
    <citation type="journal article" date="2007" name="PLoS ONE">
        <title>Paradoxical DNA repair and peroxide resistance gene conservation in Bacillus pumilus SAFR-032.</title>
        <authorList>
            <person name="Gioia J."/>
            <person name="Yerrapragada S."/>
            <person name="Qin X."/>
            <person name="Jiang H."/>
            <person name="Igboeli O.C."/>
            <person name="Muzny D."/>
            <person name="Dugan-Rocha S."/>
            <person name="Ding Y."/>
            <person name="Hawes A."/>
            <person name="Liu W."/>
            <person name="Perez L."/>
            <person name="Kovar C."/>
            <person name="Dinh H."/>
            <person name="Lee S."/>
            <person name="Nazareth L."/>
            <person name="Blyth P."/>
            <person name="Holder M."/>
            <person name="Buhay C."/>
            <person name="Tirumalai M.R."/>
            <person name="Liu Y."/>
            <person name="Dasgupta I."/>
            <person name="Bokhetache L."/>
            <person name="Fujita M."/>
            <person name="Karouia F."/>
            <person name="Eswara Moorthy P."/>
            <person name="Siefert J."/>
            <person name="Uzman A."/>
            <person name="Buzumbo P."/>
            <person name="Verma A."/>
            <person name="Zwiya H."/>
            <person name="McWilliams B.D."/>
            <person name="Olowu A."/>
            <person name="Clinkenbeard K.D."/>
            <person name="Newcombe D."/>
            <person name="Golebiewski L."/>
            <person name="Petrosino J.F."/>
            <person name="Nicholson W.L."/>
            <person name="Fox G.E."/>
            <person name="Venkateswaran K."/>
            <person name="Highlander S.K."/>
            <person name="Weinstock G.M."/>
        </authorList>
    </citation>
    <scope>NUCLEOTIDE SEQUENCE [LARGE SCALE GENOMIC DNA]</scope>
    <source>
        <strain evidence="6 7">SAFR-032</strain>
    </source>
</reference>
<keyword evidence="2" id="KW-0067">ATP-binding</keyword>
<protein>
    <submittedName>
        <fullName evidence="6">Transcriptional regulator</fullName>
    </submittedName>
</protein>
<dbReference type="GO" id="GO:0005524">
    <property type="term" value="F:ATP binding"/>
    <property type="evidence" value="ECO:0007669"/>
    <property type="project" value="UniProtKB-KW"/>
</dbReference>
<dbReference type="Gene3D" id="1.10.8.60">
    <property type="match status" value="1"/>
</dbReference>
<dbReference type="OrthoDB" id="9771372at2"/>
<reference evidence="6 7" key="2">
    <citation type="journal article" date="2013" name="Extremophiles">
        <title>An ICEBs1-like element may be associated with the extreme radiation and desiccation resistance of Bacillus pumilus SAFR-032 spores.</title>
        <authorList>
            <person name="Tirumalai M.R."/>
            <person name="Fox G.E."/>
        </authorList>
    </citation>
    <scope>NUCLEOTIDE SEQUENCE [LARGE SCALE GENOMIC DNA]</scope>
    <source>
        <strain evidence="6 7">SAFR-032</strain>
    </source>
</reference>
<dbReference type="PANTHER" id="PTHR32071">
    <property type="entry name" value="TRANSCRIPTIONAL REGULATORY PROTEIN"/>
    <property type="match status" value="1"/>
</dbReference>
<dbReference type="Gene3D" id="3.40.50.10660">
    <property type="entry name" value="PrpR receptor domain-like"/>
    <property type="match status" value="1"/>
</dbReference>
<organism evidence="6 7">
    <name type="scientific">Bacillus pumilus (strain SAFR-032)</name>
    <dbReference type="NCBI Taxonomy" id="315750"/>
    <lineage>
        <taxon>Bacteria</taxon>
        <taxon>Bacillati</taxon>
        <taxon>Bacillota</taxon>
        <taxon>Bacilli</taxon>
        <taxon>Bacillales</taxon>
        <taxon>Bacillaceae</taxon>
        <taxon>Bacillus</taxon>
    </lineage>
</organism>
<dbReference type="PROSITE" id="PS50045">
    <property type="entry name" value="SIGMA54_INTERACT_4"/>
    <property type="match status" value="1"/>
</dbReference>
<keyword evidence="4" id="KW-0804">Transcription</keyword>
<dbReference type="InterPro" id="IPR009057">
    <property type="entry name" value="Homeodomain-like_sf"/>
</dbReference>
<dbReference type="Pfam" id="PF06506">
    <property type="entry name" value="PrpR_N"/>
    <property type="match status" value="1"/>
</dbReference>
<dbReference type="Proteomes" id="UP000001355">
    <property type="component" value="Chromosome"/>
</dbReference>
<dbReference type="Pfam" id="PF14532">
    <property type="entry name" value="Sigma54_activ_2"/>
    <property type="match status" value="1"/>
</dbReference>
<dbReference type="AlphaFoldDB" id="A8FHB1"/>
<dbReference type="InterPro" id="IPR058031">
    <property type="entry name" value="AAA_lid_NorR"/>
</dbReference>
<dbReference type="Gene3D" id="3.40.50.300">
    <property type="entry name" value="P-loop containing nucleotide triphosphate hydrolases"/>
    <property type="match status" value="1"/>
</dbReference>
<dbReference type="GO" id="GO:0006355">
    <property type="term" value="P:regulation of DNA-templated transcription"/>
    <property type="evidence" value="ECO:0007669"/>
    <property type="project" value="InterPro"/>
</dbReference>
<dbReference type="PANTHER" id="PTHR32071:SF121">
    <property type="entry name" value="SIGMA L-DEPENDENT TRANSCRIPTIONAL REGULATOR YQIR-RELATED"/>
    <property type="match status" value="1"/>
</dbReference>
<reference evidence="6 7" key="3">
    <citation type="journal article" date="2013" name="PLoS ONE">
        <title>Candidate genes that may be responsible for the unusual resistances exhibited by Bacillus pumilus SAFR-032 spores.</title>
        <authorList>
            <person name="Tirumalai M.R."/>
            <person name="Rastogi R."/>
            <person name="Zamani N."/>
            <person name="O'Bryant Williams E."/>
            <person name="Allen S."/>
            <person name="Diouf F."/>
            <person name="Kwende S."/>
            <person name="Weinstock G.M."/>
            <person name="Venkateswaran K.J."/>
            <person name="Fox G.E."/>
        </authorList>
    </citation>
    <scope>NUCLEOTIDE SEQUENCE [LARGE SCALE GENOMIC DNA]</scope>
    <source>
        <strain evidence="6 7">SAFR-032</strain>
    </source>
</reference>
<dbReference type="GO" id="GO:0043565">
    <property type="term" value="F:sequence-specific DNA binding"/>
    <property type="evidence" value="ECO:0007669"/>
    <property type="project" value="InterPro"/>
</dbReference>
<dbReference type="EMBL" id="CP000813">
    <property type="protein sequence ID" value="ABV63628.2"/>
    <property type="molecule type" value="Genomic_DNA"/>
</dbReference>
<dbReference type="InterPro" id="IPR027417">
    <property type="entry name" value="P-loop_NTPase"/>
</dbReference>
<dbReference type="Pfam" id="PF25601">
    <property type="entry name" value="AAA_lid_14"/>
    <property type="match status" value="1"/>
</dbReference>
<dbReference type="InterPro" id="IPR002078">
    <property type="entry name" value="Sigma_54_int"/>
</dbReference>
<dbReference type="InterPro" id="IPR010524">
    <property type="entry name" value="Sig_transdc_resp-reg_PrpR_N"/>
</dbReference>
<dbReference type="InterPro" id="IPR002197">
    <property type="entry name" value="HTH_Fis"/>
</dbReference>
<evidence type="ECO:0000259" key="5">
    <source>
        <dbReference type="PROSITE" id="PS50045"/>
    </source>
</evidence>
<feature type="domain" description="Sigma-54 factor interaction" evidence="5">
    <location>
        <begin position="325"/>
        <end position="523"/>
    </location>
</feature>